<sequence>MAKNKAPKSFKSYALNKCLIGYGVVNGIINASIFAGMHAATPDAVFDMAAIAHDIAFTGLLLGMLLFACVVPLTRMDLKHGKFALPAAGHGTFALMPRSYAGSLFVTGLVAMVAMTGLGALAGLFVPAAGLSVGAMMLLKGVLCACGGAVAGWCTLSFVVRCQQQADEVADAMAARKASAAV</sequence>
<accession>A0ABU6IHW4</accession>
<feature type="transmembrane region" description="Helical" evidence="1">
    <location>
        <begin position="138"/>
        <end position="160"/>
    </location>
</feature>
<evidence type="ECO:0000313" key="3">
    <source>
        <dbReference type="Proteomes" id="UP001349994"/>
    </source>
</evidence>
<evidence type="ECO:0000256" key="1">
    <source>
        <dbReference type="SAM" id="Phobius"/>
    </source>
</evidence>
<feature type="transmembrane region" description="Helical" evidence="1">
    <location>
        <begin position="20"/>
        <end position="39"/>
    </location>
</feature>
<protein>
    <submittedName>
        <fullName evidence="2">Uncharacterized protein</fullName>
    </submittedName>
</protein>
<dbReference type="EMBL" id="JAYMFF010000009">
    <property type="protein sequence ID" value="MEC4176005.1"/>
    <property type="molecule type" value="Genomic_DNA"/>
</dbReference>
<feature type="transmembrane region" description="Helical" evidence="1">
    <location>
        <begin position="104"/>
        <end position="126"/>
    </location>
</feature>
<proteinExistence type="predicted"/>
<dbReference type="RefSeq" id="WP_338210055.1">
    <property type="nucleotide sequence ID" value="NZ_JAYMFF010000009.1"/>
</dbReference>
<keyword evidence="1" id="KW-1133">Transmembrane helix</keyword>
<keyword evidence="1" id="KW-0812">Transmembrane</keyword>
<evidence type="ECO:0000313" key="2">
    <source>
        <dbReference type="EMBL" id="MEC4176005.1"/>
    </source>
</evidence>
<name>A0ABU6IHW4_9ACTN</name>
<organism evidence="2 3">
    <name type="scientific">Adlercreutzia wanghongyangiae</name>
    <dbReference type="NCBI Taxonomy" id="3111451"/>
    <lineage>
        <taxon>Bacteria</taxon>
        <taxon>Bacillati</taxon>
        <taxon>Actinomycetota</taxon>
        <taxon>Coriobacteriia</taxon>
        <taxon>Eggerthellales</taxon>
        <taxon>Eggerthellaceae</taxon>
        <taxon>Adlercreutzia</taxon>
    </lineage>
</organism>
<keyword evidence="3" id="KW-1185">Reference proteome</keyword>
<feature type="transmembrane region" description="Helical" evidence="1">
    <location>
        <begin position="51"/>
        <end position="73"/>
    </location>
</feature>
<keyword evidence="1" id="KW-0472">Membrane</keyword>
<comment type="caution">
    <text evidence="2">The sequence shown here is derived from an EMBL/GenBank/DDBJ whole genome shotgun (WGS) entry which is preliminary data.</text>
</comment>
<reference evidence="2 3" key="1">
    <citation type="submission" date="2024-01" db="EMBL/GenBank/DDBJ databases">
        <title>novel species in genus Adlercreutzia.</title>
        <authorList>
            <person name="Liu X."/>
        </authorList>
    </citation>
    <scope>NUCLEOTIDE SEQUENCE [LARGE SCALE GENOMIC DNA]</scope>
    <source>
        <strain evidence="2 3">R7</strain>
    </source>
</reference>
<gene>
    <name evidence="2" type="ORF">VIN30_06045</name>
</gene>
<dbReference type="Proteomes" id="UP001349994">
    <property type="component" value="Unassembled WGS sequence"/>
</dbReference>